<dbReference type="Pfam" id="PF13635">
    <property type="entry name" value="DUF4143"/>
    <property type="match status" value="1"/>
</dbReference>
<sequence>MINRKLNLSKLLGKRHSSFLFGPRGVGKTVLSSNFIKKQQGSLTINLLSHELYARYLQEPGLFRNEVENKIRRAKHLCVFIDEIQKMPSLLDEVHYLIETYKNKIQFLMTGSSARKLKREGTNLLAGRAWNLKLHPLSTIEMKLDLNKTLQIGSLPAIYLANEDNKVKFRFLKAYVENYIKEEILQEAIVRRADRFIRFLDVAGQMNSETINFTQVGKDAGVSTKTAQEYYSILEDTLLVHRLDGWSYSVRKQIRQGPKYYFFDCGIINTIRGELESKIKPGTFRYGRLFESFIIQECFRYNDYKEKNYKFSYWRTNTGLEVYLIIKKSVSKKPIAIEIKSKPNPTMKDLRALTSFASENDVAKLLCLCTTPRSYKVENIEILPWLEGIRSIFK</sequence>
<name>A0A1E3X605_9BACT</name>
<dbReference type="InterPro" id="IPR041682">
    <property type="entry name" value="AAA_14"/>
</dbReference>
<dbReference type="InterPro" id="IPR027417">
    <property type="entry name" value="P-loop_NTPase"/>
</dbReference>
<feature type="domain" description="DUF4143" evidence="2">
    <location>
        <begin position="182"/>
        <end position="341"/>
    </location>
</feature>
<organism evidence="3 4">
    <name type="scientific">Candidatus Scalindua rubra</name>
    <dbReference type="NCBI Taxonomy" id="1872076"/>
    <lineage>
        <taxon>Bacteria</taxon>
        <taxon>Pseudomonadati</taxon>
        <taxon>Planctomycetota</taxon>
        <taxon>Candidatus Brocadiia</taxon>
        <taxon>Candidatus Brocadiales</taxon>
        <taxon>Candidatus Scalinduaceae</taxon>
        <taxon>Candidatus Scalindua</taxon>
    </lineage>
</organism>
<dbReference type="AlphaFoldDB" id="A0A1E3X605"/>
<dbReference type="Pfam" id="PF13173">
    <property type="entry name" value="AAA_14"/>
    <property type="match status" value="1"/>
</dbReference>
<protein>
    <recommendedName>
        <fullName evidence="5">AAA+ ATPase domain-containing protein</fullName>
    </recommendedName>
</protein>
<dbReference type="PANTHER" id="PTHR43566">
    <property type="entry name" value="CONSERVED PROTEIN"/>
    <property type="match status" value="1"/>
</dbReference>
<evidence type="ECO:0000313" key="4">
    <source>
        <dbReference type="Proteomes" id="UP000094056"/>
    </source>
</evidence>
<proteinExistence type="predicted"/>
<dbReference type="InterPro" id="IPR025420">
    <property type="entry name" value="DUF4143"/>
</dbReference>
<evidence type="ECO:0000259" key="1">
    <source>
        <dbReference type="Pfam" id="PF13173"/>
    </source>
</evidence>
<dbReference type="EMBL" id="MAYW01000147">
    <property type="protein sequence ID" value="ODS31067.1"/>
    <property type="molecule type" value="Genomic_DNA"/>
</dbReference>
<dbReference type="CDD" id="cd00009">
    <property type="entry name" value="AAA"/>
    <property type="match status" value="1"/>
</dbReference>
<dbReference type="Gene3D" id="3.40.50.300">
    <property type="entry name" value="P-loop containing nucleotide triphosphate hydrolases"/>
    <property type="match status" value="1"/>
</dbReference>
<comment type="caution">
    <text evidence="3">The sequence shown here is derived from an EMBL/GenBank/DDBJ whole genome shotgun (WGS) entry which is preliminary data.</text>
</comment>
<dbReference type="Proteomes" id="UP000094056">
    <property type="component" value="Unassembled WGS sequence"/>
</dbReference>
<evidence type="ECO:0000259" key="2">
    <source>
        <dbReference type="Pfam" id="PF13635"/>
    </source>
</evidence>
<dbReference type="PATRIC" id="fig|1872076.5.peg.4546"/>
<accession>A0A1E3X605</accession>
<dbReference type="SUPFAM" id="SSF52540">
    <property type="entry name" value="P-loop containing nucleoside triphosphate hydrolases"/>
    <property type="match status" value="1"/>
</dbReference>
<reference evidence="3 4" key="1">
    <citation type="submission" date="2016-07" db="EMBL/GenBank/DDBJ databases">
        <title>Draft genome of Scalindua rubra, obtained from a brine-seawater interface in the Red Sea, sheds light on salt adaptation in anammox bacteria.</title>
        <authorList>
            <person name="Speth D.R."/>
            <person name="Lagkouvardos I."/>
            <person name="Wang Y."/>
            <person name="Qian P.-Y."/>
            <person name="Dutilh B.E."/>
            <person name="Jetten M.S."/>
        </authorList>
    </citation>
    <scope>NUCLEOTIDE SEQUENCE [LARGE SCALE GENOMIC DNA]</scope>
    <source>
        <strain evidence="3">BSI-1</strain>
    </source>
</reference>
<feature type="domain" description="AAA" evidence="1">
    <location>
        <begin position="17"/>
        <end position="142"/>
    </location>
</feature>
<evidence type="ECO:0000313" key="3">
    <source>
        <dbReference type="EMBL" id="ODS31067.1"/>
    </source>
</evidence>
<dbReference type="PANTHER" id="PTHR43566:SF2">
    <property type="entry name" value="DUF4143 DOMAIN-CONTAINING PROTEIN"/>
    <property type="match status" value="1"/>
</dbReference>
<evidence type="ECO:0008006" key="5">
    <source>
        <dbReference type="Google" id="ProtNLM"/>
    </source>
</evidence>
<gene>
    <name evidence="3" type="ORF">SCARUB_03815</name>
</gene>